<keyword evidence="14" id="KW-1185">Reference proteome</keyword>
<feature type="binding site" evidence="11">
    <location>
        <position position="430"/>
    </location>
    <ligand>
        <name>[4Fe-4S] cluster</name>
        <dbReference type="ChEBI" id="CHEBI:49883"/>
    </ligand>
</feature>
<dbReference type="PANTHER" id="PTHR10537:SF4">
    <property type="entry name" value="DNA PRIMASE LARGE SUBUNIT"/>
    <property type="match status" value="1"/>
</dbReference>
<dbReference type="GO" id="GO:0046872">
    <property type="term" value="F:metal ion binding"/>
    <property type="evidence" value="ECO:0007669"/>
    <property type="project" value="UniProtKB-UniRule"/>
</dbReference>
<evidence type="ECO:0000256" key="8">
    <source>
        <dbReference type="ARBA" id="ARBA00023014"/>
    </source>
</evidence>
<name>A0A183AJT3_9TREM</name>
<evidence type="ECO:0000313" key="15">
    <source>
        <dbReference type="WBParaSite" id="ECPE_0000723401-mRNA-1"/>
    </source>
</evidence>
<evidence type="ECO:0000256" key="4">
    <source>
        <dbReference type="ARBA" id="ARBA00022515"/>
    </source>
</evidence>
<comment type="similarity">
    <text evidence="1 10">Belongs to the eukaryotic-type primase large subunit family.</text>
</comment>
<dbReference type="InterPro" id="IPR007238">
    <property type="entry name" value="DNA_primase_lsu_euk/arc"/>
</dbReference>
<accession>A0A183AJT3</accession>
<dbReference type="OrthoDB" id="421393at2759"/>
<reference evidence="13 14" key="2">
    <citation type="submission" date="2018-11" db="EMBL/GenBank/DDBJ databases">
        <authorList>
            <consortium name="Pathogen Informatics"/>
        </authorList>
    </citation>
    <scope>NUCLEOTIDE SEQUENCE [LARGE SCALE GENOMIC DNA]</scope>
    <source>
        <strain evidence="13 14">Egypt</strain>
    </source>
</reference>
<dbReference type="GO" id="GO:0051539">
    <property type="term" value="F:4 iron, 4 sulfur cluster binding"/>
    <property type="evidence" value="ECO:0007669"/>
    <property type="project" value="UniProtKB-UniRule"/>
</dbReference>
<dbReference type="AlphaFoldDB" id="A0A183AJT3"/>
<evidence type="ECO:0000256" key="2">
    <source>
        <dbReference type="ARBA" id="ARBA00019038"/>
    </source>
</evidence>
<evidence type="ECO:0000313" key="13">
    <source>
        <dbReference type="EMBL" id="VDP80487.1"/>
    </source>
</evidence>
<evidence type="ECO:0000256" key="10">
    <source>
        <dbReference type="PIRNR" id="PIRNR009449"/>
    </source>
</evidence>
<keyword evidence="4 10" id="KW-0639">Primosome</keyword>
<dbReference type="InterPro" id="IPR016558">
    <property type="entry name" value="DNA_primase_lsu_euk"/>
</dbReference>
<comment type="cofactor">
    <cofactor evidence="10">
        <name>[4Fe-4S] cluster</name>
        <dbReference type="ChEBI" id="CHEBI:49883"/>
    </cofactor>
    <text evidence="10">Binds 1 [4Fe-4S] cluster.</text>
</comment>
<evidence type="ECO:0000256" key="9">
    <source>
        <dbReference type="ARBA" id="ARBA00023125"/>
    </source>
</evidence>
<keyword evidence="9 10" id="KW-0238">DNA-binding</keyword>
<keyword evidence="8 10" id="KW-0411">Iron-sulfur</keyword>
<sequence length="518" mass="58864">MEFKVSHSVKRGPTRLQFYRNPPSETIELNELEQYAVDRIRALKCVETVRQDFVFGSHEYEEHLTSELTKLGPFGKSLTITTASSKNAKEDIRRDIISHFVLQVAYCRSEDLRRWFIQQEVELFRYRFIRERNSSNAGPDVIASFLDENQLHFTHLLDSERNRILHYLAAGTAASGLDLQTTAFYKVYFAEVPELVRTRRVYVSGGYAYVPDPDLVSLVVSHFRTSLSCNLARLGLTLTSKLASEENRVLPLLASLSSRYLGEDYSAKAPTMGIIKAEQIDSLAKQPGVFPPCMAQLHEALKTQHHLRHAGRMQYGLFLKGIGVPLEESLKFWRNSFAPKYDSDQFAKNYAYNIRHNYGKEGKRTDYTPYSCVKIISSTAPGPGDYHGCPFRHMDPDLLRQRLSSSGRLTSDSVDTIVQRAKERLYHLSCREYFRAMHKLDAEAMSGITIHHPNQYFEESQRVLRGEGAGATRTGAERVRVKKVQLADSVLESTFMDDEAMDTICSEATSIVEDSVVA</sequence>
<evidence type="ECO:0000256" key="7">
    <source>
        <dbReference type="ARBA" id="ARBA00023004"/>
    </source>
</evidence>
<evidence type="ECO:0000259" key="12">
    <source>
        <dbReference type="Pfam" id="PF04104"/>
    </source>
</evidence>
<dbReference type="EMBL" id="UZAN01044305">
    <property type="protein sequence ID" value="VDP80487.1"/>
    <property type="molecule type" value="Genomic_DNA"/>
</dbReference>
<dbReference type="Proteomes" id="UP000272942">
    <property type="component" value="Unassembled WGS sequence"/>
</dbReference>
<feature type="binding site" evidence="11">
    <location>
        <position position="372"/>
    </location>
    <ligand>
        <name>[4Fe-4S] cluster</name>
        <dbReference type="ChEBI" id="CHEBI:49883"/>
    </ligand>
</feature>
<comment type="function">
    <text evidence="10">DNA primase is the polymerase that synthesizes small RNA primers for the Okazaki fragments made during discontinuous DNA replication.</text>
</comment>
<dbReference type="WBParaSite" id="ECPE_0000723401-mRNA-1">
    <property type="protein sequence ID" value="ECPE_0000723401-mRNA-1"/>
    <property type="gene ID" value="ECPE_0000723401"/>
</dbReference>
<evidence type="ECO:0000256" key="3">
    <source>
        <dbReference type="ARBA" id="ARBA00022485"/>
    </source>
</evidence>
<dbReference type="CDD" id="cd07322">
    <property type="entry name" value="PriL_PriS_Eukaryotic"/>
    <property type="match status" value="1"/>
</dbReference>
<evidence type="ECO:0000256" key="11">
    <source>
        <dbReference type="PIRSR" id="PIRSR009449-1"/>
    </source>
</evidence>
<dbReference type="GO" id="GO:0003677">
    <property type="term" value="F:DNA binding"/>
    <property type="evidence" value="ECO:0007669"/>
    <property type="project" value="UniProtKB-UniRule"/>
</dbReference>
<dbReference type="GO" id="GO:0006270">
    <property type="term" value="P:DNA replication initiation"/>
    <property type="evidence" value="ECO:0007669"/>
    <property type="project" value="TreeGrafter"/>
</dbReference>
<proteinExistence type="inferred from homology"/>
<dbReference type="InterPro" id="IPR058560">
    <property type="entry name" value="DNA_primase_C"/>
</dbReference>
<organism evidence="15">
    <name type="scientific">Echinostoma caproni</name>
    <dbReference type="NCBI Taxonomy" id="27848"/>
    <lineage>
        <taxon>Eukaryota</taxon>
        <taxon>Metazoa</taxon>
        <taxon>Spiralia</taxon>
        <taxon>Lophotrochozoa</taxon>
        <taxon>Platyhelminthes</taxon>
        <taxon>Trematoda</taxon>
        <taxon>Digenea</taxon>
        <taxon>Plagiorchiida</taxon>
        <taxon>Echinostomata</taxon>
        <taxon>Echinostomatoidea</taxon>
        <taxon>Echinostomatidae</taxon>
        <taxon>Echinostoma</taxon>
    </lineage>
</organism>
<protein>
    <recommendedName>
        <fullName evidence="2 10">DNA primase large subunit</fullName>
    </recommendedName>
</protein>
<evidence type="ECO:0000256" key="1">
    <source>
        <dbReference type="ARBA" id="ARBA00010564"/>
    </source>
</evidence>
<dbReference type="Gene3D" id="1.20.930.80">
    <property type="match status" value="1"/>
</dbReference>
<feature type="binding site" evidence="11">
    <location>
        <position position="293"/>
    </location>
    <ligand>
        <name>[4Fe-4S] cluster</name>
        <dbReference type="ChEBI" id="CHEBI:49883"/>
    </ligand>
</feature>
<dbReference type="PANTHER" id="PTHR10537">
    <property type="entry name" value="DNA PRIMASE LARGE SUBUNIT"/>
    <property type="match status" value="1"/>
</dbReference>
<feature type="domain" description="DNA primase large subunit C-terminal" evidence="12">
    <location>
        <begin position="287"/>
        <end position="457"/>
    </location>
</feature>
<dbReference type="Pfam" id="PF26466">
    <property type="entry name" value="DNA_primase_lrg_N"/>
    <property type="match status" value="1"/>
</dbReference>
<evidence type="ECO:0000313" key="14">
    <source>
        <dbReference type="Proteomes" id="UP000272942"/>
    </source>
</evidence>
<evidence type="ECO:0000256" key="5">
    <source>
        <dbReference type="ARBA" id="ARBA00022705"/>
    </source>
</evidence>
<keyword evidence="6 10" id="KW-0479">Metal-binding</keyword>
<feature type="binding site" evidence="11">
    <location>
        <position position="389"/>
    </location>
    <ligand>
        <name>[4Fe-4S] cluster</name>
        <dbReference type="ChEBI" id="CHEBI:49883"/>
    </ligand>
</feature>
<dbReference type="Pfam" id="PF04104">
    <property type="entry name" value="DNA_primase_lrg"/>
    <property type="match status" value="1"/>
</dbReference>
<gene>
    <name evidence="13" type="ORF">ECPE_LOCUS7218</name>
</gene>
<reference evidence="15" key="1">
    <citation type="submission" date="2016-06" db="UniProtKB">
        <authorList>
            <consortium name="WormBaseParasite"/>
        </authorList>
    </citation>
    <scope>IDENTIFICATION</scope>
</reference>
<keyword evidence="5 10" id="KW-0235">DNA replication</keyword>
<dbReference type="GO" id="GO:0006269">
    <property type="term" value="P:DNA replication, synthesis of primer"/>
    <property type="evidence" value="ECO:0007669"/>
    <property type="project" value="UniProtKB-KW"/>
</dbReference>
<dbReference type="GO" id="GO:0005658">
    <property type="term" value="C:alpha DNA polymerase:primase complex"/>
    <property type="evidence" value="ECO:0007669"/>
    <property type="project" value="TreeGrafter"/>
</dbReference>
<evidence type="ECO:0000256" key="6">
    <source>
        <dbReference type="ARBA" id="ARBA00022723"/>
    </source>
</evidence>
<keyword evidence="7 10" id="KW-0408">Iron</keyword>
<dbReference type="PIRSF" id="PIRSF009449">
    <property type="entry name" value="DNA_primase_large_subunit"/>
    <property type="match status" value="1"/>
</dbReference>
<keyword evidence="3 10" id="KW-0004">4Fe-4S</keyword>